<evidence type="ECO:0008006" key="3">
    <source>
        <dbReference type="Google" id="ProtNLM"/>
    </source>
</evidence>
<accession>J0XTU0</accession>
<dbReference type="Gene3D" id="1.10.30.50">
    <property type="match status" value="1"/>
</dbReference>
<proteinExistence type="predicted"/>
<protein>
    <recommendedName>
        <fullName evidence="3">TIGR02646 family protein</fullName>
    </recommendedName>
</protein>
<dbReference type="OrthoDB" id="5918473at2"/>
<dbReference type="EMBL" id="JH719942">
    <property type="protein sequence ID" value="EJF52366.1"/>
    <property type="molecule type" value="Genomic_DNA"/>
</dbReference>
<name>J0XTU0_9BACT</name>
<dbReference type="Proteomes" id="UP000005113">
    <property type="component" value="Unassembled WGS sequence"/>
</dbReference>
<sequence>MRSINKNFNLAPEEWKRKLRNKLATLIREGANHRPTKRIYNHALKADLAVYYHDKCGYCEQALGNVQRTENFYSIEHYRPKRGPHSYWWLGYEWTNIFPACQTCNNSKDRDFPLLDEALRRTGPQSPLTQNIEDYLNDQSRKADHDYLLEEQALLLHPEVDSVEDYLAVNFNGMLVPRPKLTDVKTKRAEVTINCLSLNRSSLQEKRKKIIDDFQLQLKNELVKSGFAEPTKAVLEGSFFPIYQSLIEGLREIQVFHLVYECIITEIEAMLFQGIINDLIKDYLPLDEEMKQMLLFFLNRSWELYIEELNKALIP</sequence>
<dbReference type="RefSeq" id="WP_002657256.1">
    <property type="nucleotide sequence ID" value="NZ_JH719942.1"/>
</dbReference>
<evidence type="ECO:0000313" key="2">
    <source>
        <dbReference type="Proteomes" id="UP000005113"/>
    </source>
</evidence>
<dbReference type="HOGENOM" id="CLU_882477_0_0_10"/>
<evidence type="ECO:0000313" key="1">
    <source>
        <dbReference type="EMBL" id="EJF52366.1"/>
    </source>
</evidence>
<organism evidence="1 2">
    <name type="scientific">Saprospira grandis DSM 2844</name>
    <dbReference type="NCBI Taxonomy" id="694433"/>
    <lineage>
        <taxon>Bacteria</taxon>
        <taxon>Pseudomonadati</taxon>
        <taxon>Bacteroidota</taxon>
        <taxon>Saprospiria</taxon>
        <taxon>Saprospirales</taxon>
        <taxon>Saprospiraceae</taxon>
        <taxon>Saprospira</taxon>
    </lineage>
</organism>
<gene>
    <name evidence="1" type="ORF">SapgrDRAFT_0623</name>
</gene>
<dbReference type="AlphaFoldDB" id="J0XTU0"/>
<reference evidence="2" key="1">
    <citation type="journal article" date="2012" name="Stand. Genomic Sci.">
        <title>Permanent draft genome sequence of the gliding predator Saprospira grandis strain Sa g1 (= HR1).</title>
        <authorList>
            <person name="Mavromatis K."/>
            <person name="Chertkov O."/>
            <person name="Lapidus A."/>
            <person name="Nolan M."/>
            <person name="Lucas S."/>
            <person name="Tice H."/>
            <person name="Del Rio T.G."/>
            <person name="Cheng J.F."/>
            <person name="Han C."/>
            <person name="Tapia R."/>
            <person name="Bruce D."/>
            <person name="Goodwin L.A."/>
            <person name="Pitluck S."/>
            <person name="Huntemann M."/>
            <person name="Liolios K."/>
            <person name="Pagani I."/>
            <person name="Ivanova N."/>
            <person name="Mikhailova N."/>
            <person name="Pati A."/>
            <person name="Chen A."/>
            <person name="Palaniappan K."/>
            <person name="Land M."/>
            <person name="Brambilla E.M."/>
            <person name="Rohde M."/>
            <person name="Spring S."/>
            <person name="Goker M."/>
            <person name="Detter J.C."/>
            <person name="Bristow J."/>
            <person name="Eisen J.A."/>
            <person name="Markowitz V."/>
            <person name="Hugenholtz P."/>
            <person name="Kyrpides N.C."/>
            <person name="Klenk H.P."/>
            <person name="Woyke T."/>
        </authorList>
    </citation>
    <scope>NUCLEOTIDE SEQUENCE [LARGE SCALE GENOMIC DNA]</scope>
    <source>
        <strain evidence="2">DSM 2844</strain>
    </source>
</reference>